<evidence type="ECO:0000313" key="6">
    <source>
        <dbReference type="EMBL" id="ARP95064.1"/>
    </source>
</evidence>
<dbReference type="SUPFAM" id="SSF54060">
    <property type="entry name" value="His-Me finger endonucleases"/>
    <property type="match status" value="1"/>
</dbReference>
<feature type="binding site" evidence="2">
    <location>
        <position position="215"/>
    </location>
    <ligand>
        <name>Mg(2+)</name>
        <dbReference type="ChEBI" id="CHEBI:18420"/>
        <note>catalytic</note>
    </ligand>
</feature>
<dbReference type="InterPro" id="IPR044925">
    <property type="entry name" value="His-Me_finger_sf"/>
</dbReference>
<dbReference type="Proteomes" id="UP000194161">
    <property type="component" value="Chromosome"/>
</dbReference>
<evidence type="ECO:0000256" key="2">
    <source>
        <dbReference type="PIRSR" id="PIRSR640255-2"/>
    </source>
</evidence>
<dbReference type="InterPro" id="IPR020821">
    <property type="entry name" value="ENPP1-3/EXOG-like_nuc-like"/>
</dbReference>
<dbReference type="EMBL" id="CP021111">
    <property type="protein sequence ID" value="ARP95064.1"/>
    <property type="molecule type" value="Genomic_DNA"/>
</dbReference>
<feature type="compositionally biased region" description="Basic and acidic residues" evidence="3">
    <location>
        <begin position="21"/>
        <end position="31"/>
    </location>
</feature>
<dbReference type="GO" id="GO:0004519">
    <property type="term" value="F:endonuclease activity"/>
    <property type="evidence" value="ECO:0007669"/>
    <property type="project" value="TreeGrafter"/>
</dbReference>
<evidence type="ECO:0008006" key="8">
    <source>
        <dbReference type="Google" id="ProtNLM"/>
    </source>
</evidence>
<name>A0A1W6ZDY3_9BORD</name>
<evidence type="ECO:0000256" key="3">
    <source>
        <dbReference type="SAM" id="MobiDB-lite"/>
    </source>
</evidence>
<dbReference type="SMART" id="SM00477">
    <property type="entry name" value="NUC"/>
    <property type="match status" value="1"/>
</dbReference>
<dbReference type="InterPro" id="IPR001604">
    <property type="entry name" value="Endo_G_ENPP1-like_dom"/>
</dbReference>
<keyword evidence="7" id="KW-1185">Reference proteome</keyword>
<dbReference type="Gene3D" id="3.40.570.10">
    <property type="entry name" value="Extracellular Endonuclease, subunit A"/>
    <property type="match status" value="1"/>
</dbReference>
<dbReference type="KEGG" id="bgm:CAL15_12180"/>
<accession>A0A1W6ZDY3</accession>
<evidence type="ECO:0000313" key="7">
    <source>
        <dbReference type="Proteomes" id="UP000194161"/>
    </source>
</evidence>
<dbReference type="AlphaFoldDB" id="A0A1W6ZDY3"/>
<evidence type="ECO:0000256" key="1">
    <source>
        <dbReference type="PIRSR" id="PIRSR640255-1"/>
    </source>
</evidence>
<organism evidence="6 7">
    <name type="scientific">Bordetella genomosp. 13</name>
    <dbReference type="NCBI Taxonomy" id="463040"/>
    <lineage>
        <taxon>Bacteria</taxon>
        <taxon>Pseudomonadati</taxon>
        <taxon>Pseudomonadota</taxon>
        <taxon>Betaproteobacteria</taxon>
        <taxon>Burkholderiales</taxon>
        <taxon>Alcaligenaceae</taxon>
        <taxon>Bordetella</taxon>
    </lineage>
</organism>
<dbReference type="SMART" id="SM00892">
    <property type="entry name" value="Endonuclease_NS"/>
    <property type="match status" value="1"/>
</dbReference>
<reference evidence="6 7" key="1">
    <citation type="submission" date="2017-05" db="EMBL/GenBank/DDBJ databases">
        <title>Complete and WGS of Bordetella genogroups.</title>
        <authorList>
            <person name="Spilker T."/>
            <person name="LiPuma J."/>
        </authorList>
    </citation>
    <scope>NUCLEOTIDE SEQUENCE [LARGE SCALE GENOMIC DNA]</scope>
    <source>
        <strain evidence="6 7">AU7206</strain>
    </source>
</reference>
<dbReference type="PANTHER" id="PTHR13966">
    <property type="entry name" value="ENDONUCLEASE RELATED"/>
    <property type="match status" value="1"/>
</dbReference>
<sequence>MRPAWRVSPASRPVIGVSRQSEPRKGRDRCNQRRLSMASARKTTPRFRFAPIAELDAKRVDATPDPVESYDDREGYAPDFIDPLMPVALPVLGKALQRDAATHSWRGATTHVLPYTHFSTAVSKSRRLPIYSACNVDGAKAVSVPRSNVWKYDPRIPQQYQILREVYGAENRGYFSRGHMTRRQDPNWGSRKVAVRADADTFHATNAAPQVQRFNGGVWGGIEDYILENAHADRMRISVFTGPVYAEDDPVVHGVRVPVRFWKVVAFVHDGTGELTATAYLASQAKAVADLRPAFVFGDFEHQQRPLAAIEALAGLTFPDLAERDVLAGAGLDFAAALRDVRDIMLA</sequence>
<feature type="domain" description="DNA/RNA non-specific endonuclease/pyrophosphatase/phosphodiesterase" evidence="5">
    <location>
        <begin position="114"/>
        <end position="325"/>
    </location>
</feature>
<proteinExistence type="predicted"/>
<dbReference type="GO" id="GO:0003676">
    <property type="term" value="F:nucleic acid binding"/>
    <property type="evidence" value="ECO:0007669"/>
    <property type="project" value="InterPro"/>
</dbReference>
<keyword evidence="2" id="KW-0479">Metal-binding</keyword>
<feature type="region of interest" description="Disordered" evidence="3">
    <location>
        <begin position="1"/>
        <end position="40"/>
    </location>
</feature>
<dbReference type="InterPro" id="IPR040255">
    <property type="entry name" value="Non-specific_endonuclease"/>
</dbReference>
<dbReference type="Pfam" id="PF01223">
    <property type="entry name" value="Endonuclease_NS"/>
    <property type="match status" value="1"/>
</dbReference>
<dbReference type="STRING" id="463040.CAL15_12180"/>
<dbReference type="CDD" id="cd00091">
    <property type="entry name" value="NUC"/>
    <property type="match status" value="1"/>
</dbReference>
<dbReference type="GO" id="GO:0046872">
    <property type="term" value="F:metal ion binding"/>
    <property type="evidence" value="ECO:0007669"/>
    <property type="project" value="UniProtKB-KW"/>
</dbReference>
<evidence type="ECO:0000259" key="4">
    <source>
        <dbReference type="SMART" id="SM00477"/>
    </source>
</evidence>
<dbReference type="InterPro" id="IPR044929">
    <property type="entry name" value="DNA/RNA_non-sp_Endonuclease_sf"/>
</dbReference>
<gene>
    <name evidence="6" type="ORF">CAL15_12180</name>
</gene>
<dbReference type="PANTHER" id="PTHR13966:SF5">
    <property type="entry name" value="ENDONUCLEASE G, MITOCHONDRIAL"/>
    <property type="match status" value="1"/>
</dbReference>
<evidence type="ECO:0000259" key="5">
    <source>
        <dbReference type="SMART" id="SM00892"/>
    </source>
</evidence>
<dbReference type="GO" id="GO:0016787">
    <property type="term" value="F:hydrolase activity"/>
    <property type="evidence" value="ECO:0007669"/>
    <property type="project" value="InterPro"/>
</dbReference>
<feature type="active site" description="Proton acceptor" evidence="1">
    <location>
        <position position="179"/>
    </location>
</feature>
<feature type="domain" description="ENPP1-3/EXOG-like endonuclease/phosphodiesterase" evidence="4">
    <location>
        <begin position="115"/>
        <end position="324"/>
    </location>
</feature>
<protein>
    <recommendedName>
        <fullName evidence="8">Endonuclease</fullName>
    </recommendedName>
</protein>